<organism evidence="1 2">
    <name type="scientific">Linum trigynum</name>
    <dbReference type="NCBI Taxonomy" id="586398"/>
    <lineage>
        <taxon>Eukaryota</taxon>
        <taxon>Viridiplantae</taxon>
        <taxon>Streptophyta</taxon>
        <taxon>Embryophyta</taxon>
        <taxon>Tracheophyta</taxon>
        <taxon>Spermatophyta</taxon>
        <taxon>Magnoliopsida</taxon>
        <taxon>eudicotyledons</taxon>
        <taxon>Gunneridae</taxon>
        <taxon>Pentapetalae</taxon>
        <taxon>rosids</taxon>
        <taxon>fabids</taxon>
        <taxon>Malpighiales</taxon>
        <taxon>Linaceae</taxon>
        <taxon>Linum</taxon>
    </lineage>
</organism>
<dbReference type="Proteomes" id="UP001497516">
    <property type="component" value="Chromosome 1"/>
</dbReference>
<name>A0AAV2CD61_9ROSI</name>
<protein>
    <submittedName>
        <fullName evidence="1">Uncharacterized protein</fullName>
    </submittedName>
</protein>
<evidence type="ECO:0000313" key="2">
    <source>
        <dbReference type="Proteomes" id="UP001497516"/>
    </source>
</evidence>
<sequence>MFTIVEPAVYPSPGHPFHADADCVVYPLAAHLRPPARRHHLPAVRRELFLSSLQIVNIDRNGGRDCNRRCIWRQWSRLLHSTAAATFLGFDAELFLSSLQLVGIDRNGGRDYNRRCI</sequence>
<proteinExistence type="predicted"/>
<keyword evidence="2" id="KW-1185">Reference proteome</keyword>
<reference evidence="1 2" key="1">
    <citation type="submission" date="2024-04" db="EMBL/GenBank/DDBJ databases">
        <authorList>
            <person name="Fracassetti M."/>
        </authorList>
    </citation>
    <scope>NUCLEOTIDE SEQUENCE [LARGE SCALE GENOMIC DNA]</scope>
</reference>
<evidence type="ECO:0000313" key="1">
    <source>
        <dbReference type="EMBL" id="CAL1353690.1"/>
    </source>
</evidence>
<gene>
    <name evidence="1" type="ORF">LTRI10_LOCUS1570</name>
</gene>
<dbReference type="EMBL" id="OZ034813">
    <property type="protein sequence ID" value="CAL1353690.1"/>
    <property type="molecule type" value="Genomic_DNA"/>
</dbReference>
<accession>A0AAV2CD61</accession>
<dbReference type="AlphaFoldDB" id="A0AAV2CD61"/>